<dbReference type="PANTHER" id="PTHR10745">
    <property type="entry name" value="GLYCYL-TRNA SYNTHETASE/DNA POLYMERASE SUBUNIT GAMMA-2"/>
    <property type="match status" value="1"/>
</dbReference>
<evidence type="ECO:0000256" key="7">
    <source>
        <dbReference type="ARBA" id="ARBA00022840"/>
    </source>
</evidence>
<dbReference type="WBParaSite" id="jg2550">
    <property type="protein sequence ID" value="jg2550"/>
    <property type="gene ID" value="jg2550"/>
</dbReference>
<dbReference type="NCBIfam" id="NF003211">
    <property type="entry name" value="PRK04173.1"/>
    <property type="match status" value="1"/>
</dbReference>
<evidence type="ECO:0000259" key="11">
    <source>
        <dbReference type="PROSITE" id="PS50862"/>
    </source>
</evidence>
<evidence type="ECO:0000256" key="5">
    <source>
        <dbReference type="ARBA" id="ARBA00022598"/>
    </source>
</evidence>
<dbReference type="GO" id="GO:0004820">
    <property type="term" value="F:glycine-tRNA ligase activity"/>
    <property type="evidence" value="ECO:0007669"/>
    <property type="project" value="UniProtKB-EC"/>
</dbReference>
<dbReference type="Pfam" id="PF03129">
    <property type="entry name" value="HGTP_anticodon"/>
    <property type="match status" value="1"/>
</dbReference>
<dbReference type="CDD" id="cd00774">
    <property type="entry name" value="GlyRS-like_core"/>
    <property type="match status" value="1"/>
</dbReference>
<dbReference type="GO" id="GO:0005739">
    <property type="term" value="C:mitochondrion"/>
    <property type="evidence" value="ECO:0007669"/>
    <property type="project" value="TreeGrafter"/>
</dbReference>
<dbReference type="InterPro" id="IPR027031">
    <property type="entry name" value="Gly-tRNA_synthase/POLG2"/>
</dbReference>
<reference evidence="13" key="1">
    <citation type="submission" date="2022-11" db="UniProtKB">
        <authorList>
            <consortium name="WormBaseParasite"/>
        </authorList>
    </citation>
    <scope>IDENTIFICATION</scope>
</reference>
<comment type="similarity">
    <text evidence="2">Belongs to the class-II aminoacyl-tRNA synthetase family.</text>
</comment>
<evidence type="ECO:0000256" key="4">
    <source>
        <dbReference type="ARBA" id="ARBA00022490"/>
    </source>
</evidence>
<evidence type="ECO:0000256" key="6">
    <source>
        <dbReference type="ARBA" id="ARBA00022741"/>
    </source>
</evidence>
<dbReference type="Pfam" id="PF00587">
    <property type="entry name" value="tRNA-synt_2b"/>
    <property type="match status" value="1"/>
</dbReference>
<comment type="subcellular location">
    <subcellularLocation>
        <location evidence="1">Cytoplasm</location>
    </subcellularLocation>
</comment>
<name>A0A915E3P4_9BILA</name>
<dbReference type="PROSITE" id="PS50862">
    <property type="entry name" value="AA_TRNA_LIGASE_II"/>
    <property type="match status" value="1"/>
</dbReference>
<dbReference type="Gene3D" id="3.30.720.200">
    <property type="match status" value="1"/>
</dbReference>
<organism evidence="12 13">
    <name type="scientific">Ditylenchus dipsaci</name>
    <dbReference type="NCBI Taxonomy" id="166011"/>
    <lineage>
        <taxon>Eukaryota</taxon>
        <taxon>Metazoa</taxon>
        <taxon>Ecdysozoa</taxon>
        <taxon>Nematoda</taxon>
        <taxon>Chromadorea</taxon>
        <taxon>Rhabditida</taxon>
        <taxon>Tylenchina</taxon>
        <taxon>Tylenchomorpha</taxon>
        <taxon>Sphaerularioidea</taxon>
        <taxon>Anguinidae</taxon>
        <taxon>Anguininae</taxon>
        <taxon>Ditylenchus</taxon>
    </lineage>
</organism>
<sequence>MDRSKLEDLLKRRFFYDQSFAIYGGISGLYDYGPMGCALKSNIVQQWRKHFILAENMLEVECSALTPERVLKASGHVDRFVDWMKKETTTQVKAELIDILNRLDGLNNKDMHQVITTYGFKSPSTGNDLSEPVSFNLMFPTQIGPTGDFKAYLRPETAQGIFINFKRLLEFNQGKLPFAAAQIGAGFRNEISPRQGLIRVREFTMCEIEHFVDPDDKKHAKFSKVANVVMTLFTACDQVDNKGTKTMTIGEAVEQGIVDNETLGYYMARTHLFLESVGVHKDKLRFRQHMSTEMAHYAKDCWDAECRTSYGWIECVGHADRACYDLSSHSKATGVKLQAEQKLPAPRKENLPKAVFNKANLGQKYKASSKQIVTVVESYDVDQLNELRAALDGSSTYPLKINDEVFQLTKDLVEVRLVESTVHVEVIVPSVIEPSFGVGRIMYAVLEHAFRQRDGDEKRLYLELPASIAPVKCSILTLMKKDVFNPLVDMVQEELSSHEHSFKVDDGAGSIGRRYSRTDEIGIPFGVTIDYESVDAPHTVTLRHAQSMQQIRIKISELGELIEDLVKNRRQWADVIKEFPVLGAAVE</sequence>
<evidence type="ECO:0000256" key="8">
    <source>
        <dbReference type="ARBA" id="ARBA00022917"/>
    </source>
</evidence>
<dbReference type="InterPro" id="IPR002314">
    <property type="entry name" value="aa-tRNA-synt_IIb"/>
</dbReference>
<keyword evidence="8" id="KW-0648">Protein biosynthesis</keyword>
<dbReference type="InterPro" id="IPR045864">
    <property type="entry name" value="aa-tRNA-synth_II/BPL/LPL"/>
</dbReference>
<dbReference type="GO" id="GO:0005524">
    <property type="term" value="F:ATP binding"/>
    <property type="evidence" value="ECO:0007669"/>
    <property type="project" value="UniProtKB-KW"/>
</dbReference>
<dbReference type="CDD" id="cd00858">
    <property type="entry name" value="GlyRS_anticodon"/>
    <property type="match status" value="1"/>
</dbReference>
<dbReference type="InterPro" id="IPR004154">
    <property type="entry name" value="Anticodon-bd"/>
</dbReference>
<evidence type="ECO:0000313" key="12">
    <source>
        <dbReference type="Proteomes" id="UP000887574"/>
    </source>
</evidence>
<evidence type="ECO:0000256" key="3">
    <source>
        <dbReference type="ARBA" id="ARBA00012829"/>
    </source>
</evidence>
<dbReference type="InterPro" id="IPR002315">
    <property type="entry name" value="tRNA-synt_gly"/>
</dbReference>
<keyword evidence="12" id="KW-1185">Reference proteome</keyword>
<evidence type="ECO:0000256" key="9">
    <source>
        <dbReference type="ARBA" id="ARBA00023146"/>
    </source>
</evidence>
<protein>
    <recommendedName>
        <fullName evidence="3">glycine--tRNA ligase</fullName>
        <ecNumber evidence="3">6.1.1.14</ecNumber>
    </recommendedName>
    <alternativeName>
        <fullName evidence="10">Diadenosine tetraphosphate synthetase</fullName>
    </alternativeName>
</protein>
<proteinExistence type="inferred from homology"/>
<keyword evidence="5" id="KW-0436">Ligase</keyword>
<dbReference type="Gene3D" id="3.30.930.10">
    <property type="entry name" value="Bira Bifunctional Protein, Domain 2"/>
    <property type="match status" value="1"/>
</dbReference>
<dbReference type="NCBIfam" id="TIGR00389">
    <property type="entry name" value="glyS_dimeric"/>
    <property type="match status" value="1"/>
</dbReference>
<dbReference type="FunFam" id="3.40.50.800:FF:000004">
    <property type="entry name" value="Glycine--tRNA ligase 2"/>
    <property type="match status" value="1"/>
</dbReference>
<dbReference type="GO" id="GO:0070150">
    <property type="term" value="P:mitochondrial glycyl-tRNA aminoacylation"/>
    <property type="evidence" value="ECO:0007669"/>
    <property type="project" value="TreeGrafter"/>
</dbReference>
<evidence type="ECO:0000256" key="2">
    <source>
        <dbReference type="ARBA" id="ARBA00008226"/>
    </source>
</evidence>
<dbReference type="SUPFAM" id="SSF52954">
    <property type="entry name" value="Class II aaRS ABD-related"/>
    <property type="match status" value="1"/>
</dbReference>
<dbReference type="InterPro" id="IPR036621">
    <property type="entry name" value="Anticodon-bd_dom_sf"/>
</dbReference>
<dbReference type="PRINTS" id="PR01043">
    <property type="entry name" value="TRNASYNTHGLY"/>
</dbReference>
<feature type="domain" description="Aminoacyl-transfer RNA synthetases class-II family profile" evidence="11">
    <location>
        <begin position="2"/>
        <end position="465"/>
    </location>
</feature>
<dbReference type="PANTHER" id="PTHR10745:SF0">
    <property type="entry name" value="GLYCINE--TRNA LIGASE"/>
    <property type="match status" value="1"/>
</dbReference>
<accession>A0A915E3P4</accession>
<dbReference type="FunFam" id="3.30.930.10:FF:000010">
    <property type="entry name" value="Glycyl-tRNA synthetase 1"/>
    <property type="match status" value="1"/>
</dbReference>
<dbReference type="SUPFAM" id="SSF55681">
    <property type="entry name" value="Class II aaRS and biotin synthetases"/>
    <property type="match status" value="1"/>
</dbReference>
<evidence type="ECO:0000256" key="10">
    <source>
        <dbReference type="ARBA" id="ARBA00030057"/>
    </source>
</evidence>
<dbReference type="Proteomes" id="UP000887574">
    <property type="component" value="Unplaced"/>
</dbReference>
<dbReference type="Gene3D" id="3.40.50.800">
    <property type="entry name" value="Anticodon-binding domain"/>
    <property type="match status" value="1"/>
</dbReference>
<keyword evidence="4" id="KW-0963">Cytoplasm</keyword>
<dbReference type="AlphaFoldDB" id="A0A915E3P4"/>
<evidence type="ECO:0000256" key="1">
    <source>
        <dbReference type="ARBA" id="ARBA00004496"/>
    </source>
</evidence>
<dbReference type="EC" id="6.1.1.14" evidence="3"/>
<dbReference type="InterPro" id="IPR006195">
    <property type="entry name" value="aa-tRNA-synth_II"/>
</dbReference>
<dbReference type="InterPro" id="IPR033731">
    <property type="entry name" value="GlyRS-like_core"/>
</dbReference>
<keyword evidence="6" id="KW-0547">Nucleotide-binding</keyword>
<keyword evidence="7" id="KW-0067">ATP-binding</keyword>
<keyword evidence="9" id="KW-0030">Aminoacyl-tRNA synthetase</keyword>
<evidence type="ECO:0000313" key="13">
    <source>
        <dbReference type="WBParaSite" id="jg2550"/>
    </source>
</evidence>